<evidence type="ECO:0000313" key="3">
    <source>
        <dbReference type="Proteomes" id="UP000663853"/>
    </source>
</evidence>
<name>A0A8H3ANY4_9AGAM</name>
<gene>
    <name evidence="2" type="ORF">RDB_LOCUS23624</name>
</gene>
<dbReference type="AlphaFoldDB" id="A0A8H3ANY4"/>
<evidence type="ECO:0000256" key="1">
    <source>
        <dbReference type="SAM" id="MobiDB-lite"/>
    </source>
</evidence>
<accession>A0A8H3ANY4</accession>
<reference evidence="2" key="1">
    <citation type="submission" date="2021-01" db="EMBL/GenBank/DDBJ databases">
        <authorList>
            <person name="Kaushik A."/>
        </authorList>
    </citation>
    <scope>NUCLEOTIDE SEQUENCE</scope>
    <source>
        <strain evidence="2">AG6-10EEA</strain>
    </source>
</reference>
<proteinExistence type="predicted"/>
<organism evidence="2 3">
    <name type="scientific">Rhizoctonia solani</name>
    <dbReference type="NCBI Taxonomy" id="456999"/>
    <lineage>
        <taxon>Eukaryota</taxon>
        <taxon>Fungi</taxon>
        <taxon>Dikarya</taxon>
        <taxon>Basidiomycota</taxon>
        <taxon>Agaricomycotina</taxon>
        <taxon>Agaricomycetes</taxon>
        <taxon>Cantharellales</taxon>
        <taxon>Ceratobasidiaceae</taxon>
        <taxon>Rhizoctonia</taxon>
    </lineage>
</organism>
<dbReference type="OrthoDB" id="3218355at2759"/>
<evidence type="ECO:0000313" key="2">
    <source>
        <dbReference type="EMBL" id="CAE6431008.1"/>
    </source>
</evidence>
<protein>
    <submittedName>
        <fullName evidence="2">Uncharacterized protein</fullName>
    </submittedName>
</protein>
<comment type="caution">
    <text evidence="2">The sequence shown here is derived from an EMBL/GenBank/DDBJ whole genome shotgun (WGS) entry which is preliminary data.</text>
</comment>
<dbReference type="Proteomes" id="UP000663853">
    <property type="component" value="Unassembled WGS sequence"/>
</dbReference>
<feature type="region of interest" description="Disordered" evidence="1">
    <location>
        <begin position="1"/>
        <end position="33"/>
    </location>
</feature>
<sequence>MTKYSDTSTWAEEPDSGNSDGSKASEDTLQEFGKLPDSVVTEWSRRFHELDEEWRSQGAQLKWCVVEGWHLYYDPVRIE</sequence>
<dbReference type="EMBL" id="CAJMXA010000446">
    <property type="protein sequence ID" value="CAE6431008.1"/>
    <property type="molecule type" value="Genomic_DNA"/>
</dbReference>
<feature type="compositionally biased region" description="Polar residues" evidence="1">
    <location>
        <begin position="1"/>
        <end position="22"/>
    </location>
</feature>